<protein>
    <submittedName>
        <fullName evidence="2">Uncharacterized protein</fullName>
    </submittedName>
</protein>
<organism evidence="2 3">
    <name type="scientific">Aphanomyces euteiches</name>
    <dbReference type="NCBI Taxonomy" id="100861"/>
    <lineage>
        <taxon>Eukaryota</taxon>
        <taxon>Sar</taxon>
        <taxon>Stramenopiles</taxon>
        <taxon>Oomycota</taxon>
        <taxon>Saprolegniomycetes</taxon>
        <taxon>Saprolegniales</taxon>
        <taxon>Verrucalvaceae</taxon>
        <taxon>Aphanomyces</taxon>
    </lineage>
</organism>
<dbReference type="VEuPathDB" id="FungiDB:AeMF1_021727"/>
<dbReference type="EMBL" id="VJMJ01000184">
    <property type="protein sequence ID" value="KAF0727975.1"/>
    <property type="molecule type" value="Genomic_DNA"/>
</dbReference>
<evidence type="ECO:0000313" key="2">
    <source>
        <dbReference type="EMBL" id="KAF0727975.1"/>
    </source>
</evidence>
<sequence>MTLRFNLLCESSLESTSLKNKTKPAESPIVHPTYWDEYLGDKNGLGQGDDAPTQESHTSDDGSQRETSQRKREIALEIQRQRKKRKHLKVDIGAGMVQMGETLANGLIEAAKTANTVTHGESEAVKALQAVLNSLEENKTVHNAILQSILDSTAMNRELLQHLQKRE</sequence>
<evidence type="ECO:0000256" key="1">
    <source>
        <dbReference type="SAM" id="MobiDB-lite"/>
    </source>
</evidence>
<name>A0A6G0WL27_9STRA</name>
<dbReference type="Proteomes" id="UP000481153">
    <property type="component" value="Unassembled WGS sequence"/>
</dbReference>
<feature type="region of interest" description="Disordered" evidence="1">
    <location>
        <begin position="38"/>
        <end position="71"/>
    </location>
</feature>
<keyword evidence="3" id="KW-1185">Reference proteome</keyword>
<evidence type="ECO:0000313" key="3">
    <source>
        <dbReference type="Proteomes" id="UP000481153"/>
    </source>
</evidence>
<proteinExistence type="predicted"/>
<reference evidence="2 3" key="1">
    <citation type="submission" date="2019-07" db="EMBL/GenBank/DDBJ databases">
        <title>Genomics analysis of Aphanomyces spp. identifies a new class of oomycete effector associated with host adaptation.</title>
        <authorList>
            <person name="Gaulin E."/>
        </authorList>
    </citation>
    <scope>NUCLEOTIDE SEQUENCE [LARGE SCALE GENOMIC DNA]</scope>
    <source>
        <strain evidence="2 3">ATCC 201684</strain>
    </source>
</reference>
<accession>A0A6G0WL27</accession>
<gene>
    <name evidence="2" type="ORF">Ae201684_014084</name>
</gene>
<comment type="caution">
    <text evidence="2">The sequence shown here is derived from an EMBL/GenBank/DDBJ whole genome shotgun (WGS) entry which is preliminary data.</text>
</comment>
<feature type="compositionally biased region" description="Basic and acidic residues" evidence="1">
    <location>
        <begin position="57"/>
        <end position="71"/>
    </location>
</feature>
<dbReference type="AlphaFoldDB" id="A0A6G0WL27"/>